<evidence type="ECO:0000259" key="2">
    <source>
        <dbReference type="PROSITE" id="PS51840"/>
    </source>
</evidence>
<sequence length="785" mass="90499">MSLFNEKRHALVILTIHNLNLPEPITDSSFQIKWKRGKSKGFTEKMFPQENTVHFEKRFRFKSHFLFLKDRCRTKILSLNVLRFKEKSLLKKPKIYGKLVVDLSMYQKTDSPLTSTYTLESKHSKKATIMITIQVKFVGSKKNIPTSMDTDNTQTISSLNTADILSSDHVSSWDVSTIINPNDSNLISSQSERIKSSRLSDENKKNESHQALQSCIADDEQRLQNMKRRKSVNHARKAASILIPPEPENQTEILQSKLTNFFAPSNPKIGDQKTFRKSKKMSDMYLSYQVSLGLLKSTLNHAWCDSPVPIIVENVDTNQQNEKMTDDEKKHQINNTTNSQNAVVKKENQTKNIKNVQNNGTKKNQINDEKEDSSDSYEEEDEEEDSNEVENKKDEIPLYTLVSYPKPSSAIFAVILHTQFLQKNVYGGVYFDSLVDSFFKTIESHKFVNGCTPVDVFYVFTHLLALLEKETVRKDSSFYKKENENKDNDNTPNDNKNNNNYTGHLASTISNFELHEVDKDRYFMFYNRLANITIDSFSHLCEHLVEGFNPYITDIFNPGNDPNNIIEGFVKCFSFISAKKSVEKEILIIAEDYINLIIDAILVDRLIKERKLCTLSNAIQWNYLITSLEAEVPICKLTLFKEIGSVIMMSKNICQSPIECDEIAPHLPKLIVYTILRNLTTCEYMPELPDPSSFFRFYKNDIASMSLDYMLTTSDNYLTTSDRMTVDEINEKNIVLPTEFKAPKFDRFEDIIASINTSNWKDIHFTEKEQMDFSFVETIFNNSSD</sequence>
<feature type="compositionally biased region" description="Low complexity" evidence="1">
    <location>
        <begin position="490"/>
        <end position="500"/>
    </location>
</feature>
<feature type="compositionally biased region" description="Acidic residues" evidence="1">
    <location>
        <begin position="369"/>
        <end position="388"/>
    </location>
</feature>
<evidence type="ECO:0000256" key="1">
    <source>
        <dbReference type="SAM" id="MobiDB-lite"/>
    </source>
</evidence>
<dbReference type="Pfam" id="PF10358">
    <property type="entry name" value="NT-C2"/>
    <property type="match status" value="1"/>
</dbReference>
<evidence type="ECO:0000313" key="3">
    <source>
        <dbReference type="EMBL" id="KAK8878629.1"/>
    </source>
</evidence>
<dbReference type="EMBL" id="JAPFFF010000011">
    <property type="protein sequence ID" value="KAK8878629.1"/>
    <property type="molecule type" value="Genomic_DNA"/>
</dbReference>
<feature type="region of interest" description="Disordered" evidence="1">
    <location>
        <begin position="317"/>
        <end position="392"/>
    </location>
</feature>
<dbReference type="PROSITE" id="PS51840">
    <property type="entry name" value="C2_NT"/>
    <property type="match status" value="1"/>
</dbReference>
<proteinExistence type="predicted"/>
<feature type="region of interest" description="Disordered" evidence="1">
    <location>
        <begin position="189"/>
        <end position="211"/>
    </location>
</feature>
<evidence type="ECO:0000313" key="4">
    <source>
        <dbReference type="Proteomes" id="UP001470230"/>
    </source>
</evidence>
<feature type="compositionally biased region" description="Basic and acidic residues" evidence="1">
    <location>
        <begin position="192"/>
        <end position="208"/>
    </location>
</feature>
<dbReference type="InterPro" id="IPR019448">
    <property type="entry name" value="NT-C2"/>
</dbReference>
<reference evidence="3 4" key="1">
    <citation type="submission" date="2024-04" db="EMBL/GenBank/DDBJ databases">
        <title>Tritrichomonas musculus Genome.</title>
        <authorList>
            <person name="Alves-Ferreira E."/>
            <person name="Grigg M."/>
            <person name="Lorenzi H."/>
            <person name="Galac M."/>
        </authorList>
    </citation>
    <scope>NUCLEOTIDE SEQUENCE [LARGE SCALE GENOMIC DNA]</scope>
    <source>
        <strain evidence="3 4">EAF2021</strain>
    </source>
</reference>
<organism evidence="3 4">
    <name type="scientific">Tritrichomonas musculus</name>
    <dbReference type="NCBI Taxonomy" id="1915356"/>
    <lineage>
        <taxon>Eukaryota</taxon>
        <taxon>Metamonada</taxon>
        <taxon>Parabasalia</taxon>
        <taxon>Tritrichomonadida</taxon>
        <taxon>Tritrichomonadidae</taxon>
        <taxon>Tritrichomonas</taxon>
    </lineage>
</organism>
<protein>
    <recommendedName>
        <fullName evidence="2">C2 NT-type domain-containing protein</fullName>
    </recommendedName>
</protein>
<keyword evidence="4" id="KW-1185">Reference proteome</keyword>
<feature type="domain" description="C2 NT-type" evidence="2">
    <location>
        <begin position="1"/>
        <end position="137"/>
    </location>
</feature>
<feature type="compositionally biased region" description="Polar residues" evidence="1">
    <location>
        <begin position="333"/>
        <end position="342"/>
    </location>
</feature>
<accession>A0ABR2JL24</accession>
<feature type="region of interest" description="Disordered" evidence="1">
    <location>
        <begin position="478"/>
        <end position="500"/>
    </location>
</feature>
<dbReference type="Proteomes" id="UP001470230">
    <property type="component" value="Unassembled WGS sequence"/>
</dbReference>
<feature type="compositionally biased region" description="Basic and acidic residues" evidence="1">
    <location>
        <begin position="478"/>
        <end position="489"/>
    </location>
</feature>
<name>A0ABR2JL24_9EUKA</name>
<comment type="caution">
    <text evidence="3">The sequence shown here is derived from an EMBL/GenBank/DDBJ whole genome shotgun (WGS) entry which is preliminary data.</text>
</comment>
<feature type="compositionally biased region" description="Polar residues" evidence="1">
    <location>
        <begin position="350"/>
        <end position="364"/>
    </location>
</feature>
<gene>
    <name evidence="3" type="ORF">M9Y10_005409</name>
</gene>